<dbReference type="EMBL" id="JAUTXU010000075">
    <property type="protein sequence ID" value="KAK3711539.1"/>
    <property type="molecule type" value="Genomic_DNA"/>
</dbReference>
<gene>
    <name evidence="1" type="ORF">LTR37_009530</name>
</gene>
<protein>
    <submittedName>
        <fullName evidence="1">Uncharacterized protein</fullName>
    </submittedName>
</protein>
<evidence type="ECO:0000313" key="1">
    <source>
        <dbReference type="EMBL" id="KAK3711539.1"/>
    </source>
</evidence>
<comment type="caution">
    <text evidence="1">The sequence shown here is derived from an EMBL/GenBank/DDBJ whole genome shotgun (WGS) entry which is preliminary data.</text>
</comment>
<reference evidence="1" key="1">
    <citation type="submission" date="2023-07" db="EMBL/GenBank/DDBJ databases">
        <title>Black Yeasts Isolated from many extreme environments.</title>
        <authorList>
            <person name="Coleine C."/>
            <person name="Stajich J.E."/>
            <person name="Selbmann L."/>
        </authorList>
    </citation>
    <scope>NUCLEOTIDE SEQUENCE</scope>
    <source>
        <strain evidence="1">CCFEE 5714</strain>
    </source>
</reference>
<name>A0ACC3N7B8_9PEZI</name>
<sequence>MPNNIDSNKANKQNTLTPYCSFIKYTVATAIDPDGTLHATRCNCSFCQKLGNTNLRVASPSTDFNLLQPASMHDNENVGDYSKDPAKMHRWFCKKCSVLVYMEGVLEWEGQEVGFFMVNVGSIDQPQEGVDLGKIKLQYFDMLNDNIQGGLKAEPWGNGLP</sequence>
<keyword evidence="2" id="KW-1185">Reference proteome</keyword>
<organism evidence="1 2">
    <name type="scientific">Vermiconidia calcicola</name>
    <dbReference type="NCBI Taxonomy" id="1690605"/>
    <lineage>
        <taxon>Eukaryota</taxon>
        <taxon>Fungi</taxon>
        <taxon>Dikarya</taxon>
        <taxon>Ascomycota</taxon>
        <taxon>Pezizomycotina</taxon>
        <taxon>Dothideomycetes</taxon>
        <taxon>Dothideomycetidae</taxon>
        <taxon>Mycosphaerellales</taxon>
        <taxon>Extremaceae</taxon>
        <taxon>Vermiconidia</taxon>
    </lineage>
</organism>
<proteinExistence type="predicted"/>
<dbReference type="Proteomes" id="UP001281147">
    <property type="component" value="Unassembled WGS sequence"/>
</dbReference>
<evidence type="ECO:0000313" key="2">
    <source>
        <dbReference type="Proteomes" id="UP001281147"/>
    </source>
</evidence>
<accession>A0ACC3N7B8</accession>